<sequence>MAVAGENFANIEQEVLSEVEFLLWNAIKSVVDRKKGLRESLADFLKIAEKRVSLDSDNCDFFWEEFVKSYDPTKVPPVLASWVDKVLWRDAVEGSSQHDKQKPEPCKKPEQENEKQTRPPEDKAKVLEKKATGTPVVRPPSLCLEEKAEKKAEVHGGAEEEAEEDEVEEAAIGFSNMIITNGH</sequence>
<dbReference type="Proteomes" id="UP001465976">
    <property type="component" value="Unassembled WGS sequence"/>
</dbReference>
<name>A0ABR3EN63_9AGAR</name>
<accession>A0ABR3EN63</accession>
<reference evidence="2 3" key="1">
    <citation type="submission" date="2024-02" db="EMBL/GenBank/DDBJ databases">
        <title>A draft genome for the cacao thread blight pathogen Marasmius crinis-equi.</title>
        <authorList>
            <person name="Cohen S.P."/>
            <person name="Baruah I.K."/>
            <person name="Amoako-Attah I."/>
            <person name="Bukari Y."/>
            <person name="Meinhardt L.W."/>
            <person name="Bailey B.A."/>
        </authorList>
    </citation>
    <scope>NUCLEOTIDE SEQUENCE [LARGE SCALE GENOMIC DNA]</scope>
    <source>
        <strain evidence="2 3">GH-76</strain>
    </source>
</reference>
<feature type="region of interest" description="Disordered" evidence="1">
    <location>
        <begin position="93"/>
        <end position="167"/>
    </location>
</feature>
<evidence type="ECO:0000313" key="2">
    <source>
        <dbReference type="EMBL" id="KAL0564324.1"/>
    </source>
</evidence>
<protein>
    <submittedName>
        <fullName evidence="2">Uncharacterized protein</fullName>
    </submittedName>
</protein>
<dbReference type="EMBL" id="JBAHYK010002852">
    <property type="protein sequence ID" value="KAL0564324.1"/>
    <property type="molecule type" value="Genomic_DNA"/>
</dbReference>
<feature type="compositionally biased region" description="Basic and acidic residues" evidence="1">
    <location>
        <begin position="144"/>
        <end position="158"/>
    </location>
</feature>
<proteinExistence type="predicted"/>
<gene>
    <name evidence="2" type="ORF">V5O48_017725</name>
</gene>
<organism evidence="2 3">
    <name type="scientific">Marasmius crinis-equi</name>
    <dbReference type="NCBI Taxonomy" id="585013"/>
    <lineage>
        <taxon>Eukaryota</taxon>
        <taxon>Fungi</taxon>
        <taxon>Dikarya</taxon>
        <taxon>Basidiomycota</taxon>
        <taxon>Agaricomycotina</taxon>
        <taxon>Agaricomycetes</taxon>
        <taxon>Agaricomycetidae</taxon>
        <taxon>Agaricales</taxon>
        <taxon>Marasmiineae</taxon>
        <taxon>Marasmiaceae</taxon>
        <taxon>Marasmius</taxon>
    </lineage>
</organism>
<evidence type="ECO:0000256" key="1">
    <source>
        <dbReference type="SAM" id="MobiDB-lite"/>
    </source>
</evidence>
<feature type="compositionally biased region" description="Basic and acidic residues" evidence="1">
    <location>
        <begin position="93"/>
        <end position="131"/>
    </location>
</feature>
<comment type="caution">
    <text evidence="2">The sequence shown here is derived from an EMBL/GenBank/DDBJ whole genome shotgun (WGS) entry which is preliminary data.</text>
</comment>
<keyword evidence="3" id="KW-1185">Reference proteome</keyword>
<evidence type="ECO:0000313" key="3">
    <source>
        <dbReference type="Proteomes" id="UP001465976"/>
    </source>
</evidence>